<keyword evidence="2" id="KW-1185">Reference proteome</keyword>
<accession>M1PHD0</accession>
<proteinExistence type="predicted"/>
<name>M1PHD0_9VIRU</name>
<reference evidence="1 2" key="1">
    <citation type="submission" date="2012-10" db="EMBL/GenBank/DDBJ databases">
        <title>Complete genome sequence of Moumouvirus goulette.</title>
        <authorList>
            <person name="Fournous G."/>
            <person name="Bougalmi M."/>
            <person name="Colson P."/>
        </authorList>
    </citation>
    <scope>NUCLEOTIDE SEQUENCE [LARGE SCALE GENOMIC DNA]</scope>
</reference>
<dbReference type="EMBL" id="KC008572">
    <property type="protein sequence ID" value="AGF85478.1"/>
    <property type="molecule type" value="Genomic_DNA"/>
</dbReference>
<gene>
    <name evidence="1" type="ORF">glt_00670</name>
</gene>
<organism evidence="1 2">
    <name type="scientific">Moumouvirus goulette</name>
    <dbReference type="NCBI Taxonomy" id="1247379"/>
    <lineage>
        <taxon>Viruses</taxon>
        <taxon>Varidnaviria</taxon>
        <taxon>Bamfordvirae</taxon>
        <taxon>Nucleocytoviricota</taxon>
        <taxon>Megaviricetes</taxon>
        <taxon>Imitervirales</taxon>
        <taxon>Mimiviridae</taxon>
        <taxon>Megamimivirinae</taxon>
        <taxon>Moumouvirus</taxon>
        <taxon>Moumouvirus goulettemassiliense</taxon>
    </lineage>
</organism>
<sequence>MQKYKINGWIDLIDKIPLIKGTDNIENIHVKNFITDSKKITIYLDTKRYATEEEKEYHKIYESNNGFTHFGILDLIQQTYWSAYKDIYINDSYSFSNLALHTFYFDPNTNSVYPNTDS</sequence>
<protein>
    <submittedName>
        <fullName evidence="1">Uncharacterized protein</fullName>
    </submittedName>
</protein>
<dbReference type="Proteomes" id="UP000241071">
    <property type="component" value="Segment"/>
</dbReference>
<evidence type="ECO:0000313" key="1">
    <source>
        <dbReference type="EMBL" id="AGF85478.1"/>
    </source>
</evidence>
<evidence type="ECO:0000313" key="2">
    <source>
        <dbReference type="Proteomes" id="UP000241071"/>
    </source>
</evidence>